<dbReference type="EMBL" id="BGPR01001110">
    <property type="protein sequence ID" value="GBM45729.1"/>
    <property type="molecule type" value="Genomic_DNA"/>
</dbReference>
<dbReference type="InterPro" id="IPR003439">
    <property type="entry name" value="ABC_transporter-like_ATP-bd"/>
</dbReference>
<dbReference type="SUPFAM" id="SSF52540">
    <property type="entry name" value="P-loop containing nucleoside triphosphate hydrolases"/>
    <property type="match status" value="1"/>
</dbReference>
<gene>
    <name evidence="3" type="primary">Abca1_1</name>
    <name evidence="3" type="ORF">AVEN_156762_1</name>
</gene>
<dbReference type="InterPro" id="IPR027417">
    <property type="entry name" value="P-loop_NTPase"/>
</dbReference>
<keyword evidence="3" id="KW-0067">ATP-binding</keyword>
<dbReference type="GO" id="GO:0005319">
    <property type="term" value="F:lipid transporter activity"/>
    <property type="evidence" value="ECO:0007669"/>
    <property type="project" value="TreeGrafter"/>
</dbReference>
<evidence type="ECO:0000313" key="3">
    <source>
        <dbReference type="EMBL" id="GBM45729.1"/>
    </source>
</evidence>
<feature type="domain" description="ABC transporter" evidence="2">
    <location>
        <begin position="162"/>
        <end position="270"/>
    </location>
</feature>
<feature type="transmembrane region" description="Helical" evidence="1">
    <location>
        <begin position="69"/>
        <end position="92"/>
    </location>
</feature>
<reference evidence="3 4" key="1">
    <citation type="journal article" date="2019" name="Sci. Rep.">
        <title>Orb-weaving spider Araneus ventricosus genome elucidates the spidroin gene catalogue.</title>
        <authorList>
            <person name="Kono N."/>
            <person name="Nakamura H."/>
            <person name="Ohtoshi R."/>
            <person name="Moran D.A.P."/>
            <person name="Shinohara A."/>
            <person name="Yoshida Y."/>
            <person name="Fujiwara M."/>
            <person name="Mori M."/>
            <person name="Tomita M."/>
            <person name="Arakawa K."/>
        </authorList>
    </citation>
    <scope>NUCLEOTIDE SEQUENCE [LARGE SCALE GENOMIC DNA]</scope>
</reference>
<sequence>MSHGVFSCIPFPSRNIEKRVAFSEIIYLSPRSRNRQNGRQVCRQELCGTNCINVTSPLTWEENACGRDLFFLFIDGFIYFGIVLLLETRVLAKLIRLLKARLQRVKRPTISQMRQESVIEDSEVLQEEERIRHLTAAQPGSGGEALVVSELTKVFKNFHAVKHLTFGIHQEECFGFLGVNGAGKTTTFRMLTGDCLPTEGNAFIQNSSLGIDLKRFQSYLGYCPQFDALIDRLTGREMLMLFGRLRGLFGNDLLDKVEKMIRLTELSKHADKQTQFYR</sequence>
<dbReference type="PANTHER" id="PTHR19229">
    <property type="entry name" value="ATP-BINDING CASSETTE TRANSPORTER SUBFAMILY A ABCA"/>
    <property type="match status" value="1"/>
</dbReference>
<keyword evidence="3" id="KW-0547">Nucleotide-binding</keyword>
<dbReference type="Pfam" id="PF00005">
    <property type="entry name" value="ABC_tran"/>
    <property type="match status" value="1"/>
</dbReference>
<dbReference type="GO" id="GO:0005524">
    <property type="term" value="F:ATP binding"/>
    <property type="evidence" value="ECO:0007669"/>
    <property type="project" value="UniProtKB-KW"/>
</dbReference>
<comment type="caution">
    <text evidence="3">The sequence shown here is derived from an EMBL/GenBank/DDBJ whole genome shotgun (WGS) entry which is preliminary data.</text>
</comment>
<organism evidence="3 4">
    <name type="scientific">Araneus ventricosus</name>
    <name type="common">Orbweaver spider</name>
    <name type="synonym">Epeira ventricosa</name>
    <dbReference type="NCBI Taxonomy" id="182803"/>
    <lineage>
        <taxon>Eukaryota</taxon>
        <taxon>Metazoa</taxon>
        <taxon>Ecdysozoa</taxon>
        <taxon>Arthropoda</taxon>
        <taxon>Chelicerata</taxon>
        <taxon>Arachnida</taxon>
        <taxon>Araneae</taxon>
        <taxon>Araneomorphae</taxon>
        <taxon>Entelegynae</taxon>
        <taxon>Araneoidea</taxon>
        <taxon>Araneidae</taxon>
        <taxon>Araneus</taxon>
    </lineage>
</organism>
<name>A0A4Y2FZ87_ARAVE</name>
<keyword evidence="1" id="KW-0472">Membrane</keyword>
<dbReference type="PANTHER" id="PTHR19229:SF250">
    <property type="entry name" value="ABC TRANSPORTER DOMAIN-CONTAINING PROTEIN-RELATED"/>
    <property type="match status" value="1"/>
</dbReference>
<evidence type="ECO:0000259" key="2">
    <source>
        <dbReference type="Pfam" id="PF00005"/>
    </source>
</evidence>
<proteinExistence type="predicted"/>
<keyword evidence="1" id="KW-0812">Transmembrane</keyword>
<dbReference type="GO" id="GO:0140359">
    <property type="term" value="F:ABC-type transporter activity"/>
    <property type="evidence" value="ECO:0007669"/>
    <property type="project" value="InterPro"/>
</dbReference>
<dbReference type="OrthoDB" id="6505466at2759"/>
<protein>
    <submittedName>
        <fullName evidence="3">ATP-binding cassette sub-family A member 1</fullName>
    </submittedName>
</protein>
<dbReference type="AlphaFoldDB" id="A0A4Y2FZ87"/>
<dbReference type="GO" id="GO:0016020">
    <property type="term" value="C:membrane"/>
    <property type="evidence" value="ECO:0007669"/>
    <property type="project" value="InterPro"/>
</dbReference>
<dbReference type="InterPro" id="IPR026082">
    <property type="entry name" value="ABCA"/>
</dbReference>
<dbReference type="Gene3D" id="3.40.50.300">
    <property type="entry name" value="P-loop containing nucleotide triphosphate hydrolases"/>
    <property type="match status" value="1"/>
</dbReference>
<dbReference type="Proteomes" id="UP000499080">
    <property type="component" value="Unassembled WGS sequence"/>
</dbReference>
<dbReference type="GO" id="GO:0016887">
    <property type="term" value="F:ATP hydrolysis activity"/>
    <property type="evidence" value="ECO:0007669"/>
    <property type="project" value="InterPro"/>
</dbReference>
<evidence type="ECO:0000313" key="4">
    <source>
        <dbReference type="Proteomes" id="UP000499080"/>
    </source>
</evidence>
<keyword evidence="1" id="KW-1133">Transmembrane helix</keyword>
<evidence type="ECO:0000256" key="1">
    <source>
        <dbReference type="SAM" id="Phobius"/>
    </source>
</evidence>
<keyword evidence="4" id="KW-1185">Reference proteome</keyword>
<accession>A0A4Y2FZ87</accession>